<sequence length="125" mass="14087">MKKLPLIILILAAAAVCAIMFKLSESKRMTDPTGKFTAVVTYRNYQTYIPSAPGDSSGKSGFITIYDHTGTSYGRIPLDMIAQADDLQWTDTGATIPAYCTWNFETRTYRYWNSDQTEETIEHAR</sequence>
<evidence type="ECO:0000313" key="1">
    <source>
        <dbReference type="EMBL" id="BDS07038.1"/>
    </source>
</evidence>
<name>A0AAT9FM58_9BACT</name>
<reference evidence="1" key="1">
    <citation type="submission" date="2024-07" db="EMBL/GenBank/DDBJ databases">
        <title>Complete genome sequence of Verrucomicrobiaceae bacterium NT6N.</title>
        <authorList>
            <person name="Huang C."/>
            <person name="Takami H."/>
            <person name="Hamasaki K."/>
        </authorList>
    </citation>
    <scope>NUCLEOTIDE SEQUENCE</scope>
    <source>
        <strain evidence="1">NT6N</strain>
    </source>
</reference>
<dbReference type="AlphaFoldDB" id="A0AAT9FM58"/>
<organism evidence="1">
    <name type="scientific">Oceaniferula spumae</name>
    <dbReference type="NCBI Taxonomy" id="2979115"/>
    <lineage>
        <taxon>Bacteria</taxon>
        <taxon>Pseudomonadati</taxon>
        <taxon>Verrucomicrobiota</taxon>
        <taxon>Verrucomicrobiia</taxon>
        <taxon>Verrucomicrobiales</taxon>
        <taxon>Verrucomicrobiaceae</taxon>
        <taxon>Oceaniferula</taxon>
    </lineage>
</organism>
<dbReference type="KEGG" id="osu:NT6N_20780"/>
<accession>A0AAT9FM58</accession>
<proteinExistence type="predicted"/>
<dbReference type="EMBL" id="AP026866">
    <property type="protein sequence ID" value="BDS07038.1"/>
    <property type="molecule type" value="Genomic_DNA"/>
</dbReference>
<protein>
    <submittedName>
        <fullName evidence="1">Uncharacterized protein</fullName>
    </submittedName>
</protein>
<gene>
    <name evidence="1" type="ORF">NT6N_20780</name>
</gene>